<evidence type="ECO:0000313" key="2">
    <source>
        <dbReference type="EMBL" id="SEH13732.1"/>
    </source>
</evidence>
<evidence type="ECO:0000313" key="3">
    <source>
        <dbReference type="Proteomes" id="UP000222056"/>
    </source>
</evidence>
<gene>
    <name evidence="2" type="ORF">SAMN02745716_1288</name>
</gene>
<dbReference type="STRING" id="29539.SAMN02745716_1288"/>
<evidence type="ECO:0000256" key="1">
    <source>
        <dbReference type="SAM" id="Phobius"/>
    </source>
</evidence>
<dbReference type="AlphaFoldDB" id="A0A1H6FTN7"/>
<keyword evidence="1" id="KW-0812">Transmembrane</keyword>
<reference evidence="3" key="1">
    <citation type="submission" date="2016-10" db="EMBL/GenBank/DDBJ databases">
        <authorList>
            <person name="Varghese N."/>
            <person name="Submissions S."/>
        </authorList>
    </citation>
    <scope>NUCLEOTIDE SEQUENCE [LARGE SCALE GENOMIC DNA]</scope>
    <source>
        <strain evidence="3">ATCC 35263</strain>
    </source>
</reference>
<feature type="transmembrane region" description="Helical" evidence="1">
    <location>
        <begin position="30"/>
        <end position="47"/>
    </location>
</feature>
<keyword evidence="1" id="KW-1133">Transmembrane helix</keyword>
<organism evidence="2 3">
    <name type="scientific">Thermoleophilum album</name>
    <dbReference type="NCBI Taxonomy" id="29539"/>
    <lineage>
        <taxon>Bacteria</taxon>
        <taxon>Bacillati</taxon>
        <taxon>Actinomycetota</taxon>
        <taxon>Thermoleophilia</taxon>
        <taxon>Thermoleophilales</taxon>
        <taxon>Thermoleophilaceae</taxon>
        <taxon>Thermoleophilum</taxon>
    </lineage>
</organism>
<keyword evidence="1" id="KW-0472">Membrane</keyword>
<proteinExistence type="predicted"/>
<dbReference type="EMBL" id="FNWJ01000002">
    <property type="protein sequence ID" value="SEH13732.1"/>
    <property type="molecule type" value="Genomic_DNA"/>
</dbReference>
<sequence>MVARLLTSFSRFLCRNDAERGRLIDVNRRLRIASQGSIALFLVAGLIGVPTFGPQYLLPVPGALALFWWMQRSLRRSPRPELRLAAAWLVSEVAIAAAIVLAKGPSLHLLPALTLPTLLVSAVFPTRVAVAGMFATWALIAATGLLADPKLVLEQPPYLAYPAGVLGSLTMLFSIGRSADLASRAGAIVDRLTGAFNRAALIPRLAELSHRSQPLGGRWR</sequence>
<dbReference type="Proteomes" id="UP000222056">
    <property type="component" value="Unassembled WGS sequence"/>
</dbReference>
<keyword evidence="3" id="KW-1185">Reference proteome</keyword>
<feature type="transmembrane region" description="Helical" evidence="1">
    <location>
        <begin position="122"/>
        <end position="146"/>
    </location>
</feature>
<protein>
    <submittedName>
        <fullName evidence="2">Uncharacterized protein</fullName>
    </submittedName>
</protein>
<dbReference type="RefSeq" id="WP_093117475.1">
    <property type="nucleotide sequence ID" value="NZ_FNWJ01000002.1"/>
</dbReference>
<feature type="transmembrane region" description="Helical" evidence="1">
    <location>
        <begin position="158"/>
        <end position="176"/>
    </location>
</feature>
<name>A0A1H6FTN7_THEAL</name>
<accession>A0A1H6FTN7</accession>